<dbReference type="RefSeq" id="WP_113895049.1">
    <property type="nucleotide sequence ID" value="NZ_CP182882.1"/>
</dbReference>
<evidence type="ECO:0008006" key="3">
    <source>
        <dbReference type="Google" id="ProtNLM"/>
    </source>
</evidence>
<protein>
    <recommendedName>
        <fullName evidence="3">Tetratricopeptide repeat protein</fullName>
    </recommendedName>
</protein>
<sequence length="198" mass="23537">MVNESRLLDDANSLFMQRRFDEALFLYSLLTSHFPENKEYKLYPLFCDIALEDENKAIALFDYFTIVKANDLDEAIKYMEDMINAYDGDVEKMMNLLKEFSDSTVDSLEAIKYDDFKKLIEERGSFKIAFEDIMFSTKVAIETKEDFYDFVTKLIENGFSSTAYNYLEGFNEYFTYDKEILKLYEKLEEKKNETNHKR</sequence>
<evidence type="ECO:0000313" key="1">
    <source>
        <dbReference type="EMBL" id="RBQ28373.1"/>
    </source>
</evidence>
<accession>A0A366MRB1</accession>
<evidence type="ECO:0000313" key="2">
    <source>
        <dbReference type="Proteomes" id="UP000252669"/>
    </source>
</evidence>
<reference evidence="1 2" key="1">
    <citation type="submission" date="2017-10" db="EMBL/GenBank/DDBJ databases">
        <title>Genomics of the genus Arcobacter.</title>
        <authorList>
            <person name="Perez-Cataluna A."/>
            <person name="Figueras M.J."/>
        </authorList>
    </citation>
    <scope>NUCLEOTIDE SEQUENCE [LARGE SCALE GENOMIC DNA]</scope>
    <source>
        <strain evidence="1 2">CECT 9230</strain>
    </source>
</reference>
<comment type="caution">
    <text evidence="1">The sequence shown here is derived from an EMBL/GenBank/DDBJ whole genome shotgun (WGS) entry which is preliminary data.</text>
</comment>
<proteinExistence type="predicted"/>
<dbReference type="SUPFAM" id="SSF48452">
    <property type="entry name" value="TPR-like"/>
    <property type="match status" value="1"/>
</dbReference>
<name>A0A366MRB1_9BACT</name>
<dbReference type="InterPro" id="IPR011990">
    <property type="entry name" value="TPR-like_helical_dom_sf"/>
</dbReference>
<dbReference type="AlphaFoldDB" id="A0A366MRB1"/>
<dbReference type="Proteomes" id="UP000252669">
    <property type="component" value="Unassembled WGS sequence"/>
</dbReference>
<gene>
    <name evidence="1" type="ORF">CRU91_09800</name>
</gene>
<organism evidence="1 2">
    <name type="scientific">Aliarcobacter vitoriensis</name>
    <dbReference type="NCBI Taxonomy" id="2011099"/>
    <lineage>
        <taxon>Bacteria</taxon>
        <taxon>Pseudomonadati</taxon>
        <taxon>Campylobacterota</taxon>
        <taxon>Epsilonproteobacteria</taxon>
        <taxon>Campylobacterales</taxon>
        <taxon>Arcobacteraceae</taxon>
        <taxon>Aliarcobacter</taxon>
    </lineage>
</organism>
<keyword evidence="2" id="KW-1185">Reference proteome</keyword>
<dbReference type="EMBL" id="PDKB01000017">
    <property type="protein sequence ID" value="RBQ28373.1"/>
    <property type="molecule type" value="Genomic_DNA"/>
</dbReference>
<dbReference type="OrthoDB" id="5372592at2"/>